<feature type="domain" description="Abortive phage infection protein C-terminal" evidence="1">
    <location>
        <begin position="256"/>
        <end position="523"/>
    </location>
</feature>
<dbReference type="EMBL" id="FOAF01000009">
    <property type="protein sequence ID" value="SEM23223.1"/>
    <property type="molecule type" value="Genomic_DNA"/>
</dbReference>
<proteinExistence type="predicted"/>
<sequence>MDRITESLMNELLKTLEIQSSGEAKDFEKLVNYTVVSNEYNKTFDVDSIAVGDGNDTGIDGIAIIVNGQLIESTEEIDDLLEKNNFLEVDYIFIQSKTSSKFESAEINTFIFGIQDFFSIQPRLVRNEDIKRFAEVSNYIFSKAPYLRENPNIKLYFVTTGKWTDDPNLKAVRDNAIENLEQTNLFDKVTFMLYGARDLSAAYRKTKESSSTSITFTNRITIPKINGVSQAYIGLLPFKEFLKIVADEEGKILNVFEDNVRDFQGDNNDVNGGIASTLNSIDSEIFSVLNNGITIVASTISPTGDQFTIIDYQIVNGCQTSNVLYNNRNGENIEKVSIPVKLIATTDEEVKTRITLATNNQTPIKKEQLASLTQFQRNLEQYYNSYAGDSKIYYERRSKQYNTDNNVLKSKIITVPYQIKAYAAMFLDEPHNVTSYFGAIVKKLNEGKMQIFNNDHTFSPYYTSAYAYYKLETFFRKNNIDSSFKKVRFHILMLFRLLFSNEALPPFNSKKMDNYCQKLLEILNDDIKALKAFKKCTDIIENSSFDKADKQDVKLVSKTKVLIDYAKNN</sequence>
<dbReference type="RefSeq" id="WP_093329473.1">
    <property type="nucleotide sequence ID" value="NZ_FOAF01000009.1"/>
</dbReference>
<dbReference type="STRING" id="407022.SAMN05661044_04594"/>
<evidence type="ECO:0000313" key="3">
    <source>
        <dbReference type="Proteomes" id="UP000199421"/>
    </source>
</evidence>
<dbReference type="Pfam" id="PF10592">
    <property type="entry name" value="AIPR"/>
    <property type="match status" value="1"/>
</dbReference>
<evidence type="ECO:0000259" key="1">
    <source>
        <dbReference type="Pfam" id="PF10592"/>
    </source>
</evidence>
<keyword evidence="3" id="KW-1185">Reference proteome</keyword>
<reference evidence="3" key="1">
    <citation type="submission" date="2016-10" db="EMBL/GenBank/DDBJ databases">
        <authorList>
            <person name="Varghese N."/>
            <person name="Submissions S."/>
        </authorList>
    </citation>
    <scope>NUCLEOTIDE SEQUENCE [LARGE SCALE GENOMIC DNA]</scope>
    <source>
        <strain evidence="3">DSM 18733</strain>
    </source>
</reference>
<dbReference type="Proteomes" id="UP000199421">
    <property type="component" value="Unassembled WGS sequence"/>
</dbReference>
<dbReference type="InterPro" id="IPR018891">
    <property type="entry name" value="AIPR_C"/>
</dbReference>
<dbReference type="AlphaFoldDB" id="A0A1H7WP09"/>
<dbReference type="OrthoDB" id="9806213at2"/>
<evidence type="ECO:0000313" key="2">
    <source>
        <dbReference type="EMBL" id="SEM23223.1"/>
    </source>
</evidence>
<gene>
    <name evidence="2" type="ORF">SAMN05661044_04594</name>
</gene>
<organism evidence="2 3">
    <name type="scientific">Olivibacter domesticus</name>
    <name type="common">Pseudosphingobacterium domesticum</name>
    <dbReference type="NCBI Taxonomy" id="407022"/>
    <lineage>
        <taxon>Bacteria</taxon>
        <taxon>Pseudomonadati</taxon>
        <taxon>Bacteroidota</taxon>
        <taxon>Sphingobacteriia</taxon>
        <taxon>Sphingobacteriales</taxon>
        <taxon>Sphingobacteriaceae</taxon>
        <taxon>Olivibacter</taxon>
    </lineage>
</organism>
<name>A0A1H7WP09_OLID1</name>
<accession>A0A1H7WP09</accession>
<protein>
    <submittedName>
        <fullName evidence="2">AIPR protein</fullName>
    </submittedName>
</protein>